<protein>
    <recommendedName>
        <fullName evidence="4">Peptidase_C39 like family protein</fullName>
    </recommendedName>
</protein>
<evidence type="ECO:0000313" key="3">
    <source>
        <dbReference type="Proteomes" id="UP000515728"/>
    </source>
</evidence>
<dbReference type="EMBL" id="CP060131">
    <property type="protein sequence ID" value="QNG55170.1"/>
    <property type="molecule type" value="Genomic_DNA"/>
</dbReference>
<dbReference type="Proteomes" id="UP000515728">
    <property type="component" value="Chromosome"/>
</dbReference>
<proteinExistence type="predicted"/>
<accession>A0A7G7MQV9</accession>
<feature type="region of interest" description="Disordered" evidence="1">
    <location>
        <begin position="82"/>
        <end position="105"/>
    </location>
</feature>
<evidence type="ECO:0008006" key="4">
    <source>
        <dbReference type="Google" id="ProtNLM"/>
    </source>
</evidence>
<reference evidence="2 3" key="1">
    <citation type="submission" date="2020-08" db="EMBL/GenBank/DDBJ databases">
        <authorList>
            <person name="Mo P."/>
        </authorList>
    </citation>
    <scope>NUCLEOTIDE SEQUENCE [LARGE SCALE GENOMIC DNA]</scope>
    <source>
        <strain evidence="2 3">CGMCC 4.1532</strain>
    </source>
</reference>
<dbReference type="RefSeq" id="WP_185721968.1">
    <property type="nucleotide sequence ID" value="NZ_BAAAWI010000001.1"/>
</dbReference>
<gene>
    <name evidence="2" type="ORF">H6H00_15700</name>
</gene>
<name>A0A7G7MQV9_9PSEU</name>
<dbReference type="KEGG" id="ppel:H6H00_15700"/>
<dbReference type="AlphaFoldDB" id="A0A7G7MQV9"/>
<evidence type="ECO:0000313" key="2">
    <source>
        <dbReference type="EMBL" id="QNG55170.1"/>
    </source>
</evidence>
<evidence type="ECO:0000256" key="1">
    <source>
        <dbReference type="SAM" id="MobiDB-lite"/>
    </source>
</evidence>
<keyword evidence="3" id="KW-1185">Reference proteome</keyword>
<sequence>MRTVSGIARRIQVLGRSFRPAVVPVAAVRPLAAGRTPLLSDRIGDQRRAGVVLDQMDGTTCGSAVLVALAAWADPEEMRRLDGPSGAPGGLAAVGERGTATAPAVSPGFSARYDARQKQVHRESAGLWPRAFGTPPWGIVRWLRRNVPAAGPYRVRLVDDRDARDVAGVVDAVGVALRAGRPVPLLVGAAIPRHYVMAIGLHEGGWKVYEPTSGQVRALDPARIGARTLGRTLGFDRLHAAFLPS</sequence>
<organism evidence="2 3">
    <name type="scientific">Pseudonocardia petroleophila</name>
    <dbReference type="NCBI Taxonomy" id="37331"/>
    <lineage>
        <taxon>Bacteria</taxon>
        <taxon>Bacillati</taxon>
        <taxon>Actinomycetota</taxon>
        <taxon>Actinomycetes</taxon>
        <taxon>Pseudonocardiales</taxon>
        <taxon>Pseudonocardiaceae</taxon>
        <taxon>Pseudonocardia</taxon>
    </lineage>
</organism>